<protein>
    <submittedName>
        <fullName evidence="1">Uncharacterized protein</fullName>
    </submittedName>
</protein>
<proteinExistence type="predicted"/>
<organism evidence="1 2">
    <name type="scientific">Smittium megazygosporum</name>
    <dbReference type="NCBI Taxonomy" id="133381"/>
    <lineage>
        <taxon>Eukaryota</taxon>
        <taxon>Fungi</taxon>
        <taxon>Fungi incertae sedis</taxon>
        <taxon>Zoopagomycota</taxon>
        <taxon>Kickxellomycotina</taxon>
        <taxon>Harpellomycetes</taxon>
        <taxon>Harpellales</taxon>
        <taxon>Legeriomycetaceae</taxon>
        <taxon>Smittium</taxon>
    </lineage>
</organism>
<accession>A0A2T9ZK62</accession>
<dbReference type="AlphaFoldDB" id="A0A2T9ZK62"/>
<gene>
    <name evidence="1" type="ORF">BB560_000500</name>
</gene>
<reference evidence="1 2" key="1">
    <citation type="journal article" date="2018" name="MBio">
        <title>Comparative Genomics Reveals the Core Gene Toolbox for the Fungus-Insect Symbiosis.</title>
        <authorList>
            <person name="Wang Y."/>
            <person name="Stata M."/>
            <person name="Wang W."/>
            <person name="Stajich J.E."/>
            <person name="White M.M."/>
            <person name="Moncalvo J.M."/>
        </authorList>
    </citation>
    <scope>NUCLEOTIDE SEQUENCE [LARGE SCALE GENOMIC DNA]</scope>
    <source>
        <strain evidence="1 2">SC-DP-2</strain>
    </source>
</reference>
<name>A0A2T9ZK62_9FUNG</name>
<sequence>MIKAATSLETYNKNTESSSFSIISRKYEDSNIPRTGVVSSRILNEKDIKQFQTRKYHFTEQDDQNVPFVIKERKSAVEPDMISIKEKLRIPQIRNGRMSNYLINPLKEKISLLLSEGSKLTKNIKSFESRLALFYKSYKSKPIVVPDGFNKYYMSPNITFNGVYDIVDAKSNVVKYRKISQSDDFYNYSFFKVSKDMYNNSFQPPYKLDLDFDGAFRPNANLSVSTGSTAVSVKGSSVSNTSYACSIFSLKTNATKSGIPKMKKRLEYPRKLVEQPLWDVTSPNIAYFPLYFRDISPSFVVNSNIIMIPNRRKTTYRFIYKGKHIKWKISCIENFEIPEVNNNPESHRIAMRISSHNRSRHSVYSTTECPGFTHTNPKGSYLAQCYFSGTVVAFAKIDLNSLTFPEVYLRIGNKKTTKSESFEIVESLILFTGMEVLEVILARSMDS</sequence>
<keyword evidence="2" id="KW-1185">Reference proteome</keyword>
<comment type="caution">
    <text evidence="1">The sequence shown here is derived from an EMBL/GenBank/DDBJ whole genome shotgun (WGS) entry which is preliminary data.</text>
</comment>
<evidence type="ECO:0000313" key="2">
    <source>
        <dbReference type="Proteomes" id="UP000245609"/>
    </source>
</evidence>
<dbReference type="Proteomes" id="UP000245609">
    <property type="component" value="Unassembled WGS sequence"/>
</dbReference>
<dbReference type="EMBL" id="MBFS01000053">
    <property type="protein sequence ID" value="PVV04989.1"/>
    <property type="molecule type" value="Genomic_DNA"/>
</dbReference>
<dbReference type="OrthoDB" id="5598714at2759"/>
<evidence type="ECO:0000313" key="1">
    <source>
        <dbReference type="EMBL" id="PVV04989.1"/>
    </source>
</evidence>